<feature type="region of interest" description="Disordered" evidence="1">
    <location>
        <begin position="75"/>
        <end position="108"/>
    </location>
</feature>
<organism evidence="2 3">
    <name type="scientific">Piloderma croceum (strain F 1598)</name>
    <dbReference type="NCBI Taxonomy" id="765440"/>
    <lineage>
        <taxon>Eukaryota</taxon>
        <taxon>Fungi</taxon>
        <taxon>Dikarya</taxon>
        <taxon>Basidiomycota</taxon>
        <taxon>Agaricomycotina</taxon>
        <taxon>Agaricomycetes</taxon>
        <taxon>Agaricomycetidae</taxon>
        <taxon>Atheliales</taxon>
        <taxon>Atheliaceae</taxon>
        <taxon>Piloderma</taxon>
    </lineage>
</organism>
<evidence type="ECO:0000313" key="2">
    <source>
        <dbReference type="EMBL" id="KIM77628.1"/>
    </source>
</evidence>
<sequence length="169" mass="18054">MSPGHDIDRSSSSAFFRQYFPGFGSASDSSDTAYDSKAPLFLLLPYSRGGMTNNGSTTPSWFTGPNMTTFLSSFGIPNGSNSSPRTVPHTLGTKRSSRRSAAYATTTPNDDPNVVVQLSIVTLPRVPLLGSIPASQDEGSMQMLLTPYRLHHQNGMSGAMSGQSVDARE</sequence>
<reference evidence="3" key="2">
    <citation type="submission" date="2015-01" db="EMBL/GenBank/DDBJ databases">
        <title>Evolutionary Origins and Diversification of the Mycorrhizal Mutualists.</title>
        <authorList>
            <consortium name="DOE Joint Genome Institute"/>
            <consortium name="Mycorrhizal Genomics Consortium"/>
            <person name="Kohler A."/>
            <person name="Kuo A."/>
            <person name="Nagy L.G."/>
            <person name="Floudas D."/>
            <person name="Copeland A."/>
            <person name="Barry K.W."/>
            <person name="Cichocki N."/>
            <person name="Veneault-Fourrey C."/>
            <person name="LaButti K."/>
            <person name="Lindquist E.A."/>
            <person name="Lipzen A."/>
            <person name="Lundell T."/>
            <person name="Morin E."/>
            <person name="Murat C."/>
            <person name="Riley R."/>
            <person name="Ohm R."/>
            <person name="Sun H."/>
            <person name="Tunlid A."/>
            <person name="Henrissat B."/>
            <person name="Grigoriev I.V."/>
            <person name="Hibbett D.S."/>
            <person name="Martin F."/>
        </authorList>
    </citation>
    <scope>NUCLEOTIDE SEQUENCE [LARGE SCALE GENOMIC DNA]</scope>
    <source>
        <strain evidence="3">F 1598</strain>
    </source>
</reference>
<name>A0A0C3AUN7_PILCF</name>
<evidence type="ECO:0000256" key="1">
    <source>
        <dbReference type="SAM" id="MobiDB-lite"/>
    </source>
</evidence>
<dbReference type="AlphaFoldDB" id="A0A0C3AUN7"/>
<keyword evidence="3" id="KW-1185">Reference proteome</keyword>
<dbReference type="EMBL" id="KN833023">
    <property type="protein sequence ID" value="KIM77628.1"/>
    <property type="molecule type" value="Genomic_DNA"/>
</dbReference>
<evidence type="ECO:0000313" key="3">
    <source>
        <dbReference type="Proteomes" id="UP000054166"/>
    </source>
</evidence>
<dbReference type="Proteomes" id="UP000054166">
    <property type="component" value="Unassembled WGS sequence"/>
</dbReference>
<dbReference type="InParanoid" id="A0A0C3AUN7"/>
<reference evidence="2 3" key="1">
    <citation type="submission" date="2014-04" db="EMBL/GenBank/DDBJ databases">
        <authorList>
            <consortium name="DOE Joint Genome Institute"/>
            <person name="Kuo A."/>
            <person name="Tarkka M."/>
            <person name="Buscot F."/>
            <person name="Kohler A."/>
            <person name="Nagy L.G."/>
            <person name="Floudas D."/>
            <person name="Copeland A."/>
            <person name="Barry K.W."/>
            <person name="Cichocki N."/>
            <person name="Veneault-Fourrey C."/>
            <person name="LaButti K."/>
            <person name="Lindquist E.A."/>
            <person name="Lipzen A."/>
            <person name="Lundell T."/>
            <person name="Morin E."/>
            <person name="Murat C."/>
            <person name="Sun H."/>
            <person name="Tunlid A."/>
            <person name="Henrissat B."/>
            <person name="Grigoriev I.V."/>
            <person name="Hibbett D.S."/>
            <person name="Martin F."/>
            <person name="Nordberg H.P."/>
            <person name="Cantor M.N."/>
            <person name="Hua S.X."/>
        </authorList>
    </citation>
    <scope>NUCLEOTIDE SEQUENCE [LARGE SCALE GENOMIC DNA]</scope>
    <source>
        <strain evidence="2 3">F 1598</strain>
    </source>
</reference>
<gene>
    <name evidence="2" type="ORF">PILCRDRAFT_11882</name>
</gene>
<accession>A0A0C3AUN7</accession>
<dbReference type="HOGENOM" id="CLU_1579129_0_0_1"/>
<proteinExistence type="predicted"/>
<protein>
    <submittedName>
        <fullName evidence="2">Uncharacterized protein</fullName>
    </submittedName>
</protein>